<organism evidence="1 2">
    <name type="scientific">Paramarasmius palmivorus</name>
    <dbReference type="NCBI Taxonomy" id="297713"/>
    <lineage>
        <taxon>Eukaryota</taxon>
        <taxon>Fungi</taxon>
        <taxon>Dikarya</taxon>
        <taxon>Basidiomycota</taxon>
        <taxon>Agaricomycotina</taxon>
        <taxon>Agaricomycetes</taxon>
        <taxon>Agaricomycetidae</taxon>
        <taxon>Agaricales</taxon>
        <taxon>Marasmiineae</taxon>
        <taxon>Marasmiaceae</taxon>
        <taxon>Paramarasmius</taxon>
    </lineage>
</organism>
<sequence length="247" mass="26915">MDISLSFGAPTCLGPYADNTINPTWLSLADSTSETVLASHGAIYLPMDSSPPASDNDQEMIDTFVYDQELEGEYPFCDRVPEASDTSVASSQSKPGSVDFVKEEPVIERLIPSVRDGETCTSSSSIVWPDTACDKDETSTSVISHHIPELHEQVRTTGEQLHELCEQHKRLCDTLNRCHAKTEHLDGCDVGLAAMTDGSPSSAPAVENWLTMVEYSTILRNVSTILTPGQTGRKTRTAPWYLGDTTS</sequence>
<keyword evidence="2" id="KW-1185">Reference proteome</keyword>
<accession>A0AAW0BLJ3</accession>
<protein>
    <submittedName>
        <fullName evidence="1">Uncharacterized protein</fullName>
    </submittedName>
</protein>
<dbReference type="Proteomes" id="UP001383192">
    <property type="component" value="Unassembled WGS sequence"/>
</dbReference>
<proteinExistence type="predicted"/>
<gene>
    <name evidence="1" type="ORF">VNI00_015502</name>
</gene>
<name>A0AAW0BLJ3_9AGAR</name>
<evidence type="ECO:0000313" key="2">
    <source>
        <dbReference type="Proteomes" id="UP001383192"/>
    </source>
</evidence>
<evidence type="ECO:0000313" key="1">
    <source>
        <dbReference type="EMBL" id="KAK7026729.1"/>
    </source>
</evidence>
<reference evidence="1 2" key="1">
    <citation type="submission" date="2024-01" db="EMBL/GenBank/DDBJ databases">
        <title>A draft genome for a cacao thread blight-causing isolate of Paramarasmius palmivorus.</title>
        <authorList>
            <person name="Baruah I.K."/>
            <person name="Bukari Y."/>
            <person name="Amoako-Attah I."/>
            <person name="Meinhardt L.W."/>
            <person name="Bailey B.A."/>
            <person name="Cohen S.P."/>
        </authorList>
    </citation>
    <scope>NUCLEOTIDE SEQUENCE [LARGE SCALE GENOMIC DNA]</scope>
    <source>
        <strain evidence="1 2">GH-12</strain>
    </source>
</reference>
<dbReference type="EMBL" id="JAYKXP010000101">
    <property type="protein sequence ID" value="KAK7026729.1"/>
    <property type="molecule type" value="Genomic_DNA"/>
</dbReference>
<comment type="caution">
    <text evidence="1">The sequence shown here is derived from an EMBL/GenBank/DDBJ whole genome shotgun (WGS) entry which is preliminary data.</text>
</comment>
<dbReference type="AlphaFoldDB" id="A0AAW0BLJ3"/>